<dbReference type="AlphaFoldDB" id="A0A3P7KEB0"/>
<dbReference type="InterPro" id="IPR000742">
    <property type="entry name" value="EGF"/>
</dbReference>
<dbReference type="EMBL" id="UYYB01002245">
    <property type="protein sequence ID" value="VDM66182.1"/>
    <property type="molecule type" value="Genomic_DNA"/>
</dbReference>
<reference evidence="6 7" key="1">
    <citation type="submission" date="2018-11" db="EMBL/GenBank/DDBJ databases">
        <authorList>
            <consortium name="Pathogen Informatics"/>
        </authorList>
    </citation>
    <scope>NUCLEOTIDE SEQUENCE [LARGE SCALE GENOMIC DNA]</scope>
</reference>
<gene>
    <name evidence="6" type="ORF">SVUK_LOCUS1180</name>
</gene>
<protein>
    <recommendedName>
        <fullName evidence="8">Laminin G domain-containing protein</fullName>
    </recommendedName>
</protein>
<sequence length="394" mass="43661">LITNSGSCRQFVQYDCNNAALGFESNKTWFNVAVWNRTVKKIGHVPNSCPCMDLGCIEGKKCNCDSRAIASDAGYLYGEDAGIIRIVALHSDGDVSGKFTIGPLECEGFASHGPIRFAEPQALVVRRWRGEPLSLQFRIADSSATILSIVEDEERYLKVEIINGHMIRLSLFNSSVAVESQARLNDTKWHLLNLEFANDEVRIGINGFNAFASVSSDKIPDGDLTLNDDDNGFIGCVRSLWVNDDIVHLQGLAQHVEGISPYCEDRCTANFCQNGAQCVEDFAADAAACRCKNPNVQSGRNCEIGQLSGKVGGAIILWNNINQNSSVSFYGGFLKYELSQNPLIEQTVFSFRTDQSQALLLFVHDHNNNFMQVRLVNVLVIRKYLVTVRVMQFI</sequence>
<dbReference type="Gene3D" id="2.60.120.200">
    <property type="match status" value="2"/>
</dbReference>
<accession>A0A3P7KEB0</accession>
<evidence type="ECO:0000259" key="5">
    <source>
        <dbReference type="PROSITE" id="PS50026"/>
    </source>
</evidence>
<dbReference type="PANTHER" id="PTHR15036">
    <property type="entry name" value="PIKACHURIN-LIKE PROTEIN"/>
    <property type="match status" value="1"/>
</dbReference>
<feature type="disulfide bond" evidence="3">
    <location>
        <begin position="236"/>
        <end position="263"/>
    </location>
</feature>
<dbReference type="Proteomes" id="UP000270094">
    <property type="component" value="Unassembled WGS sequence"/>
</dbReference>
<proteinExistence type="predicted"/>
<feature type="disulfide bond" evidence="2">
    <location>
        <begin position="272"/>
        <end position="289"/>
    </location>
</feature>
<dbReference type="SMART" id="SM00282">
    <property type="entry name" value="LamG"/>
    <property type="match status" value="1"/>
</dbReference>
<dbReference type="InterPro" id="IPR001791">
    <property type="entry name" value="Laminin_G"/>
</dbReference>
<dbReference type="PANTHER" id="PTHR15036:SF49">
    <property type="entry name" value="AXOTACTIN"/>
    <property type="match status" value="1"/>
</dbReference>
<feature type="non-terminal residue" evidence="6">
    <location>
        <position position="1"/>
    </location>
</feature>
<feature type="domain" description="EGF-like" evidence="5">
    <location>
        <begin position="264"/>
        <end position="303"/>
    </location>
</feature>
<keyword evidence="1 2" id="KW-1015">Disulfide bond</keyword>
<dbReference type="SUPFAM" id="SSF49899">
    <property type="entry name" value="Concanavalin A-like lectins/glucanases"/>
    <property type="match status" value="1"/>
</dbReference>
<feature type="domain" description="Laminin G" evidence="4">
    <location>
        <begin position="107"/>
        <end position="263"/>
    </location>
</feature>
<dbReference type="PROSITE" id="PS50026">
    <property type="entry name" value="EGF_3"/>
    <property type="match status" value="1"/>
</dbReference>
<evidence type="ECO:0000256" key="2">
    <source>
        <dbReference type="PROSITE-ProRule" id="PRU00076"/>
    </source>
</evidence>
<evidence type="ECO:0000313" key="7">
    <source>
        <dbReference type="Proteomes" id="UP000270094"/>
    </source>
</evidence>
<evidence type="ECO:0000256" key="1">
    <source>
        <dbReference type="ARBA" id="ARBA00023157"/>
    </source>
</evidence>
<dbReference type="OrthoDB" id="5989513at2759"/>
<name>A0A3P7KEB0_STRVU</name>
<dbReference type="InterPro" id="IPR050372">
    <property type="entry name" value="Neurexin-related_CASP"/>
</dbReference>
<keyword evidence="2" id="KW-0245">EGF-like domain</keyword>
<dbReference type="CDD" id="cd00110">
    <property type="entry name" value="LamG"/>
    <property type="match status" value="1"/>
</dbReference>
<dbReference type="GO" id="GO:0016020">
    <property type="term" value="C:membrane"/>
    <property type="evidence" value="ECO:0007669"/>
    <property type="project" value="UniProtKB-SubCell"/>
</dbReference>
<keyword evidence="7" id="KW-1185">Reference proteome</keyword>
<dbReference type="InterPro" id="IPR013320">
    <property type="entry name" value="ConA-like_dom_sf"/>
</dbReference>
<dbReference type="PROSITE" id="PS50025">
    <property type="entry name" value="LAM_G_DOMAIN"/>
    <property type="match status" value="1"/>
</dbReference>
<evidence type="ECO:0008006" key="8">
    <source>
        <dbReference type="Google" id="ProtNLM"/>
    </source>
</evidence>
<evidence type="ECO:0000259" key="4">
    <source>
        <dbReference type="PROSITE" id="PS50025"/>
    </source>
</evidence>
<evidence type="ECO:0000256" key="3">
    <source>
        <dbReference type="PROSITE-ProRule" id="PRU00122"/>
    </source>
</evidence>
<organism evidence="6 7">
    <name type="scientific">Strongylus vulgaris</name>
    <name type="common">Blood worm</name>
    <dbReference type="NCBI Taxonomy" id="40348"/>
    <lineage>
        <taxon>Eukaryota</taxon>
        <taxon>Metazoa</taxon>
        <taxon>Ecdysozoa</taxon>
        <taxon>Nematoda</taxon>
        <taxon>Chromadorea</taxon>
        <taxon>Rhabditida</taxon>
        <taxon>Rhabditina</taxon>
        <taxon>Rhabditomorpha</taxon>
        <taxon>Strongyloidea</taxon>
        <taxon>Strongylidae</taxon>
        <taxon>Strongylus</taxon>
    </lineage>
</organism>
<comment type="caution">
    <text evidence="2">Lacks conserved residue(s) required for the propagation of feature annotation.</text>
</comment>
<dbReference type="Pfam" id="PF02210">
    <property type="entry name" value="Laminin_G_2"/>
    <property type="match status" value="1"/>
</dbReference>
<evidence type="ECO:0000313" key="6">
    <source>
        <dbReference type="EMBL" id="VDM66182.1"/>
    </source>
</evidence>